<proteinExistence type="predicted"/>
<gene>
    <name evidence="1" type="ORF">BP422_18295</name>
</gene>
<dbReference type="KEGG" id="bfm:BP422_18295"/>
<name>A0A220MJL8_9BACL</name>
<protein>
    <submittedName>
        <fullName evidence="1">Uncharacterized protein</fullName>
    </submittedName>
</protein>
<organism evidence="1 2">
    <name type="scientific">Brevibacillus formosus</name>
    <dbReference type="NCBI Taxonomy" id="54913"/>
    <lineage>
        <taxon>Bacteria</taxon>
        <taxon>Bacillati</taxon>
        <taxon>Bacillota</taxon>
        <taxon>Bacilli</taxon>
        <taxon>Bacillales</taxon>
        <taxon>Paenibacillaceae</taxon>
        <taxon>Brevibacillus</taxon>
    </lineage>
</organism>
<dbReference type="AlphaFoldDB" id="A0A220MJL8"/>
<evidence type="ECO:0000313" key="1">
    <source>
        <dbReference type="EMBL" id="ASJ55324.1"/>
    </source>
</evidence>
<dbReference type="EMBL" id="CP018145">
    <property type="protein sequence ID" value="ASJ55324.1"/>
    <property type="molecule type" value="Genomic_DNA"/>
</dbReference>
<reference evidence="1 2" key="1">
    <citation type="submission" date="2016-11" db="EMBL/GenBank/DDBJ databases">
        <authorList>
            <person name="Jaros S."/>
            <person name="Januszkiewicz K."/>
            <person name="Wedrychowicz H."/>
        </authorList>
    </citation>
    <scope>NUCLEOTIDE SEQUENCE [LARGE SCALE GENOMIC DNA]</scope>
    <source>
        <strain evidence="1 2">NF2</strain>
    </source>
</reference>
<dbReference type="Proteomes" id="UP000197781">
    <property type="component" value="Chromosome"/>
</dbReference>
<evidence type="ECO:0000313" key="2">
    <source>
        <dbReference type="Proteomes" id="UP000197781"/>
    </source>
</evidence>
<accession>A0A220MJL8</accession>
<sequence length="62" mass="7445">MLFLFYLKPATQKGNHDKNQKISERQWLRWGEEYFQTRLSAPSLREAWTARSEAISGETQKW</sequence>